<name>A0A1X7PUK8_9HYPH</name>
<dbReference type="AlphaFoldDB" id="A0A1X7PUK8"/>
<evidence type="ECO:0000256" key="1">
    <source>
        <dbReference type="SAM" id="Phobius"/>
    </source>
</evidence>
<feature type="transmembrane region" description="Helical" evidence="1">
    <location>
        <begin position="56"/>
        <end position="76"/>
    </location>
</feature>
<organism evidence="2 3">
    <name type="scientific">Mesorhizobium australicum</name>
    <dbReference type="NCBI Taxonomy" id="536018"/>
    <lineage>
        <taxon>Bacteria</taxon>
        <taxon>Pseudomonadati</taxon>
        <taxon>Pseudomonadota</taxon>
        <taxon>Alphaproteobacteria</taxon>
        <taxon>Hyphomicrobiales</taxon>
        <taxon>Phyllobacteriaceae</taxon>
        <taxon>Mesorhizobium</taxon>
    </lineage>
</organism>
<evidence type="ECO:0000313" key="2">
    <source>
        <dbReference type="EMBL" id="SMH54952.1"/>
    </source>
</evidence>
<feature type="transmembrane region" description="Helical" evidence="1">
    <location>
        <begin position="28"/>
        <end position="50"/>
    </location>
</feature>
<keyword evidence="1" id="KW-0812">Transmembrane</keyword>
<accession>A0A1X7PUK8</accession>
<sequence length="93" mass="10527">MGPSMSHAVSSQTISSQTGAVRFSRPRFAFLVLLGVYPLVTGLLYLIFPLTEGWTIWQRTLILVPIVVTSMVWGLIPTVQKRFHRFINPVVRQ</sequence>
<keyword evidence="3" id="KW-1185">Reference proteome</keyword>
<evidence type="ECO:0000313" key="3">
    <source>
        <dbReference type="Proteomes" id="UP000193083"/>
    </source>
</evidence>
<proteinExistence type="predicted"/>
<keyword evidence="1" id="KW-0472">Membrane</keyword>
<dbReference type="EMBL" id="FXBL01000004">
    <property type="protein sequence ID" value="SMH54952.1"/>
    <property type="molecule type" value="Genomic_DNA"/>
</dbReference>
<dbReference type="Proteomes" id="UP000193083">
    <property type="component" value="Unassembled WGS sequence"/>
</dbReference>
<gene>
    <name evidence="2" type="ORF">SAMN02982922_5254</name>
</gene>
<protein>
    <submittedName>
        <fullName evidence="2">Uncharacterized protein</fullName>
    </submittedName>
</protein>
<keyword evidence="1" id="KW-1133">Transmembrane helix</keyword>
<reference evidence="2 3" key="1">
    <citation type="submission" date="2017-04" db="EMBL/GenBank/DDBJ databases">
        <authorList>
            <person name="Afonso C.L."/>
            <person name="Miller P.J."/>
            <person name="Scott M.A."/>
            <person name="Spackman E."/>
            <person name="Goraichik I."/>
            <person name="Dimitrov K.M."/>
            <person name="Suarez D.L."/>
            <person name="Swayne D.E."/>
        </authorList>
    </citation>
    <scope>NUCLEOTIDE SEQUENCE [LARGE SCALE GENOMIC DNA]</scope>
    <source>
        <strain evidence="2 3">B5P</strain>
    </source>
</reference>